<gene>
    <name evidence="3" type="ORF">BTO18_06165</name>
</gene>
<feature type="transmembrane region" description="Helical" evidence="1">
    <location>
        <begin position="116"/>
        <end position="132"/>
    </location>
</feature>
<protein>
    <recommendedName>
        <fullName evidence="2">EamA domain-containing protein</fullName>
    </recommendedName>
</protein>
<evidence type="ECO:0000313" key="3">
    <source>
        <dbReference type="EMBL" id="PQJ78793.1"/>
    </source>
</evidence>
<dbReference type="Pfam" id="PF00892">
    <property type="entry name" value="EamA"/>
    <property type="match status" value="1"/>
</dbReference>
<feature type="transmembrane region" description="Helical" evidence="1">
    <location>
        <begin position="241"/>
        <end position="262"/>
    </location>
</feature>
<feature type="domain" description="EamA" evidence="2">
    <location>
        <begin position="2"/>
        <end position="133"/>
    </location>
</feature>
<name>A0A2S7WMH9_9FLAO</name>
<keyword evidence="1" id="KW-0472">Membrane</keyword>
<proteinExistence type="predicted"/>
<keyword evidence="1" id="KW-1133">Transmembrane helix</keyword>
<keyword evidence="1" id="KW-0812">Transmembrane</keyword>
<accession>A0A2S7WMH9</accession>
<feature type="transmembrane region" description="Helical" evidence="1">
    <location>
        <begin position="88"/>
        <end position="110"/>
    </location>
</feature>
<feature type="transmembrane region" description="Helical" evidence="1">
    <location>
        <begin position="31"/>
        <end position="47"/>
    </location>
</feature>
<dbReference type="EMBL" id="MSCN01000001">
    <property type="protein sequence ID" value="PQJ78793.1"/>
    <property type="molecule type" value="Genomic_DNA"/>
</dbReference>
<feature type="transmembrane region" description="Helical" evidence="1">
    <location>
        <begin position="59"/>
        <end position="81"/>
    </location>
</feature>
<dbReference type="InterPro" id="IPR037185">
    <property type="entry name" value="EmrE-like"/>
</dbReference>
<dbReference type="RefSeq" id="WP_105015389.1">
    <property type="nucleotide sequence ID" value="NZ_MSCN01000001.1"/>
</dbReference>
<feature type="transmembrane region" description="Helical" evidence="1">
    <location>
        <begin position="144"/>
        <end position="166"/>
    </location>
</feature>
<dbReference type="Gene3D" id="1.10.3730.20">
    <property type="match status" value="1"/>
</dbReference>
<sequence length="288" mass="31632">MIYLVLSILFSSGLFVIFKYFGIYKIEVLKAIFINYIVAFILGFLFAERSINVTSIPNQPWFLGAVFLGALFVSIFFVMAMTSQKNGVSVASVAGKMSVVIPVLFGVILYQESVTFLKVIGIIIALIAVYLASSKEEKSTHKNVSLLFPILLFFGSGAIDTTLKFVEVNYVPKEDVSIFSGILFGIAAFFAFIILSVQYLKKRKPFGVKNIIAGIILGVPNYFSIIFLIKALQTKGFESSTLFTINNVGIVILSTLIGIVLFKEQFSTKNKMGVVLAILGIVIVTFAT</sequence>
<dbReference type="GO" id="GO:0016020">
    <property type="term" value="C:membrane"/>
    <property type="evidence" value="ECO:0007669"/>
    <property type="project" value="InterPro"/>
</dbReference>
<keyword evidence="4" id="KW-1185">Reference proteome</keyword>
<evidence type="ECO:0000256" key="1">
    <source>
        <dbReference type="SAM" id="Phobius"/>
    </source>
</evidence>
<feature type="transmembrane region" description="Helical" evidence="1">
    <location>
        <begin position="211"/>
        <end position="229"/>
    </location>
</feature>
<evidence type="ECO:0000313" key="4">
    <source>
        <dbReference type="Proteomes" id="UP000238882"/>
    </source>
</evidence>
<feature type="transmembrane region" description="Helical" evidence="1">
    <location>
        <begin position="6"/>
        <end position="24"/>
    </location>
</feature>
<comment type="caution">
    <text evidence="3">The sequence shown here is derived from an EMBL/GenBank/DDBJ whole genome shotgun (WGS) entry which is preliminary data.</text>
</comment>
<organism evidence="3 4">
    <name type="scientific">Polaribacter porphyrae</name>
    <dbReference type="NCBI Taxonomy" id="1137780"/>
    <lineage>
        <taxon>Bacteria</taxon>
        <taxon>Pseudomonadati</taxon>
        <taxon>Bacteroidota</taxon>
        <taxon>Flavobacteriia</taxon>
        <taxon>Flavobacteriales</taxon>
        <taxon>Flavobacteriaceae</taxon>
    </lineage>
</organism>
<dbReference type="SUPFAM" id="SSF103481">
    <property type="entry name" value="Multidrug resistance efflux transporter EmrE"/>
    <property type="match status" value="2"/>
</dbReference>
<reference evidence="3 4" key="1">
    <citation type="submission" date="2016-12" db="EMBL/GenBank/DDBJ databases">
        <title>Trade-off between light-utilization and light-protection in marine flavobacteria.</title>
        <authorList>
            <person name="Kumagai Y."/>
            <person name="Yoshizawa S."/>
            <person name="Kogure K."/>
            <person name="Iwasaki W."/>
        </authorList>
    </citation>
    <scope>NUCLEOTIDE SEQUENCE [LARGE SCALE GENOMIC DNA]</scope>
    <source>
        <strain evidence="3 4">NBRC 108759</strain>
    </source>
</reference>
<feature type="transmembrane region" description="Helical" evidence="1">
    <location>
        <begin position="178"/>
        <end position="199"/>
    </location>
</feature>
<dbReference type="OrthoDB" id="1524053at2"/>
<feature type="transmembrane region" description="Helical" evidence="1">
    <location>
        <begin position="269"/>
        <end position="287"/>
    </location>
</feature>
<evidence type="ECO:0000259" key="2">
    <source>
        <dbReference type="Pfam" id="PF00892"/>
    </source>
</evidence>
<dbReference type="InterPro" id="IPR000620">
    <property type="entry name" value="EamA_dom"/>
</dbReference>
<dbReference type="Proteomes" id="UP000238882">
    <property type="component" value="Unassembled WGS sequence"/>
</dbReference>
<dbReference type="AlphaFoldDB" id="A0A2S7WMH9"/>